<sequence>MSPVDNVWADGRERGLAYAFAEVETYLRKNATGWGKRALLLPHLSARREEYHQNYSANKNVGSARGKLPERGGPVLAVDPPLKLLELGLSLADGQLFGVATVHPHEVIGWAAATKALDLVTGERHPGVPPDIEEALQDLYDAGYNGYTRQREVFFATKYFPPIDILMDAGYDVDFVKSYLVALGKAADSVENIDKLYVPPSQRPRTSR</sequence>
<dbReference type="PATRIC" id="fig|1766.6.peg.595"/>
<protein>
    <submittedName>
        <fullName evidence="1">Uncharacterized protein</fullName>
    </submittedName>
</protein>
<reference evidence="1 2" key="1">
    <citation type="journal article" date="2015" name="MBio">
        <title>Enzymatic Degradation of Phenazines Can Generate Energy and Protect Sensitive Organisms from Toxicity.</title>
        <authorList>
            <person name="Costa K.C."/>
            <person name="Bergkessel M."/>
            <person name="Saunders S."/>
            <person name="Korlach J."/>
            <person name="Newman D.K."/>
        </authorList>
    </citation>
    <scope>NUCLEOTIDE SEQUENCE [LARGE SCALE GENOMIC DNA]</scope>
    <source>
        <strain evidence="1 2">CT6</strain>
    </source>
</reference>
<name>A0A0N9XM10_MYCFO</name>
<evidence type="ECO:0000313" key="1">
    <source>
        <dbReference type="EMBL" id="ALI24464.1"/>
    </source>
</evidence>
<proteinExistence type="predicted"/>
<evidence type="ECO:0000313" key="2">
    <source>
        <dbReference type="Proteomes" id="UP000057134"/>
    </source>
</evidence>
<dbReference type="KEGG" id="mft:XA26_06030"/>
<dbReference type="RefSeq" id="WP_054600974.1">
    <property type="nucleotide sequence ID" value="NZ_CP011269.1"/>
</dbReference>
<keyword evidence="2" id="KW-1185">Reference proteome</keyword>
<dbReference type="EMBL" id="CP011269">
    <property type="protein sequence ID" value="ALI24464.1"/>
    <property type="molecule type" value="Genomic_DNA"/>
</dbReference>
<dbReference type="AlphaFoldDB" id="A0A0N9XM10"/>
<organism evidence="1 2">
    <name type="scientific">Mycolicibacterium fortuitum</name>
    <name type="common">Mycobacterium fortuitum</name>
    <dbReference type="NCBI Taxonomy" id="1766"/>
    <lineage>
        <taxon>Bacteria</taxon>
        <taxon>Bacillati</taxon>
        <taxon>Actinomycetota</taxon>
        <taxon>Actinomycetes</taxon>
        <taxon>Mycobacteriales</taxon>
        <taxon>Mycobacteriaceae</taxon>
        <taxon>Mycolicibacterium</taxon>
    </lineage>
</organism>
<accession>A0A0N9XM10</accession>
<gene>
    <name evidence="1" type="ORF">XA26_06030</name>
</gene>
<dbReference type="Proteomes" id="UP000057134">
    <property type="component" value="Chromosome"/>
</dbReference>